<dbReference type="EMBL" id="NPEU01000031">
    <property type="protein sequence ID" value="RAI40856.1"/>
    <property type="molecule type" value="Genomic_DNA"/>
</dbReference>
<proteinExistence type="predicted"/>
<dbReference type="PANTHER" id="PTHR43638">
    <property type="entry name" value="OXIDOREDUCTASE, ALDO/KETO REDUCTASE FAMILY PROTEIN"/>
    <property type="match status" value="1"/>
</dbReference>
<dbReference type="CDD" id="cd19138">
    <property type="entry name" value="AKR_YeaE"/>
    <property type="match status" value="1"/>
</dbReference>
<dbReference type="Gene3D" id="3.20.20.100">
    <property type="entry name" value="NADP-dependent oxidoreductase domain"/>
    <property type="match status" value="1"/>
</dbReference>
<feature type="domain" description="NADP-dependent oxidoreductase" evidence="1">
    <location>
        <begin position="8"/>
        <end position="242"/>
    </location>
</feature>
<evidence type="ECO:0000313" key="3">
    <source>
        <dbReference type="Proteomes" id="UP000248863"/>
    </source>
</evidence>
<gene>
    <name evidence="2" type="ORF">CH338_04945</name>
</gene>
<dbReference type="Proteomes" id="UP000248863">
    <property type="component" value="Unassembled WGS sequence"/>
</dbReference>
<keyword evidence="3" id="KW-1185">Reference proteome</keyword>
<dbReference type="OrthoDB" id="8394608at2"/>
<organism evidence="2 3">
    <name type="scientific">Rhodoplanes elegans</name>
    <dbReference type="NCBI Taxonomy" id="29408"/>
    <lineage>
        <taxon>Bacteria</taxon>
        <taxon>Pseudomonadati</taxon>
        <taxon>Pseudomonadota</taxon>
        <taxon>Alphaproteobacteria</taxon>
        <taxon>Hyphomicrobiales</taxon>
        <taxon>Nitrobacteraceae</taxon>
        <taxon>Rhodoplanes</taxon>
    </lineage>
</organism>
<accession>A0A327KS86</accession>
<dbReference type="SUPFAM" id="SSF51430">
    <property type="entry name" value="NAD(P)-linked oxidoreductase"/>
    <property type="match status" value="1"/>
</dbReference>
<evidence type="ECO:0000313" key="2">
    <source>
        <dbReference type="EMBL" id="RAI40856.1"/>
    </source>
</evidence>
<name>A0A327KS86_9BRAD</name>
<protein>
    <submittedName>
        <fullName evidence="2">Oxidoreductase</fullName>
    </submittedName>
</protein>
<sequence length="256" mass="28009">MGEGLRAPDKEVAALQLGIDFGMTLIDTAEMYADGGAEEVVARAVAGRRDTVFVVDKVLPGNASRTGTIKACEASLKRLGTDRIDLYLLHWRGGVPFEETIAAFETLQRAGKIRHWGVSNLDTDDMEELFYLPGGSAVATNQVLYNPTRRGIEFDLLPWCEQRKIPVMAYSPIEQGRVLKHRALVSIAARHGATPAQVALAFVLRRPGTIAIPRAGNETHVRENRGALDLTLDAQDLAALDRAFPPPLRKTALEML</sequence>
<reference evidence="2 3" key="1">
    <citation type="submission" date="2017-07" db="EMBL/GenBank/DDBJ databases">
        <title>Draft Genome Sequences of Select Purple Nonsulfur Bacteria.</title>
        <authorList>
            <person name="Lasarre B."/>
            <person name="Mckinlay J.B."/>
        </authorList>
    </citation>
    <scope>NUCLEOTIDE SEQUENCE [LARGE SCALE GENOMIC DNA]</scope>
    <source>
        <strain evidence="2 3">DSM 11907</strain>
    </source>
</reference>
<dbReference type="AlphaFoldDB" id="A0A327KS86"/>
<dbReference type="Pfam" id="PF00248">
    <property type="entry name" value="Aldo_ket_red"/>
    <property type="match status" value="1"/>
</dbReference>
<dbReference type="InterPro" id="IPR020471">
    <property type="entry name" value="AKR"/>
</dbReference>
<dbReference type="InterPro" id="IPR036812">
    <property type="entry name" value="NAD(P)_OxRdtase_dom_sf"/>
</dbReference>
<dbReference type="GO" id="GO:0016491">
    <property type="term" value="F:oxidoreductase activity"/>
    <property type="evidence" value="ECO:0007669"/>
    <property type="project" value="InterPro"/>
</dbReference>
<dbReference type="PRINTS" id="PR00069">
    <property type="entry name" value="ALDKETRDTASE"/>
</dbReference>
<comment type="caution">
    <text evidence="2">The sequence shown here is derived from an EMBL/GenBank/DDBJ whole genome shotgun (WGS) entry which is preliminary data.</text>
</comment>
<dbReference type="PANTHER" id="PTHR43638:SF3">
    <property type="entry name" value="ALDEHYDE REDUCTASE"/>
    <property type="match status" value="1"/>
</dbReference>
<dbReference type="InterPro" id="IPR023210">
    <property type="entry name" value="NADP_OxRdtase_dom"/>
</dbReference>
<evidence type="ECO:0000259" key="1">
    <source>
        <dbReference type="Pfam" id="PF00248"/>
    </source>
</evidence>